<evidence type="ECO:0000313" key="8">
    <source>
        <dbReference type="EMBL" id="KIX15535.1"/>
    </source>
</evidence>
<feature type="transmembrane region" description="Helical" evidence="6">
    <location>
        <begin position="159"/>
        <end position="178"/>
    </location>
</feature>
<dbReference type="Pfam" id="PF00892">
    <property type="entry name" value="EamA"/>
    <property type="match status" value="2"/>
</dbReference>
<evidence type="ECO:0000256" key="6">
    <source>
        <dbReference type="SAM" id="Phobius"/>
    </source>
</evidence>
<dbReference type="PANTHER" id="PTHR42920:SF5">
    <property type="entry name" value="EAMA DOMAIN-CONTAINING PROTEIN"/>
    <property type="match status" value="1"/>
</dbReference>
<dbReference type="InterPro" id="IPR037185">
    <property type="entry name" value="EmrE-like"/>
</dbReference>
<dbReference type="Proteomes" id="UP000032233">
    <property type="component" value="Unassembled WGS sequence"/>
</dbReference>
<evidence type="ECO:0000313" key="9">
    <source>
        <dbReference type="Proteomes" id="UP000032233"/>
    </source>
</evidence>
<dbReference type="InParanoid" id="A0A0D2K1K2"/>
<evidence type="ECO:0000256" key="2">
    <source>
        <dbReference type="ARBA" id="ARBA00022475"/>
    </source>
</evidence>
<evidence type="ECO:0000256" key="4">
    <source>
        <dbReference type="ARBA" id="ARBA00022989"/>
    </source>
</evidence>
<accession>A0A0D2K1K2</accession>
<feature type="transmembrane region" description="Helical" evidence="6">
    <location>
        <begin position="218"/>
        <end position="239"/>
    </location>
</feature>
<dbReference type="InterPro" id="IPR000620">
    <property type="entry name" value="EamA_dom"/>
</dbReference>
<feature type="transmembrane region" description="Helical" evidence="6">
    <location>
        <begin position="246"/>
        <end position="267"/>
    </location>
</feature>
<dbReference type="RefSeq" id="WP_082464079.1">
    <property type="nucleotide sequence ID" value="NZ_AZAC01000002.1"/>
</dbReference>
<evidence type="ECO:0000256" key="1">
    <source>
        <dbReference type="ARBA" id="ARBA00004651"/>
    </source>
</evidence>
<feature type="transmembrane region" description="Helical" evidence="6">
    <location>
        <begin position="76"/>
        <end position="100"/>
    </location>
</feature>
<dbReference type="EMBL" id="AZAC01000002">
    <property type="protein sequence ID" value="KIX15535.1"/>
    <property type="molecule type" value="Genomic_DNA"/>
</dbReference>
<feature type="transmembrane region" description="Helical" evidence="6">
    <location>
        <begin position="130"/>
        <end position="147"/>
    </location>
</feature>
<keyword evidence="3 6" id="KW-0812">Transmembrane</keyword>
<dbReference type="SUPFAM" id="SSF103481">
    <property type="entry name" value="Multidrug resistance efflux transporter EmrE"/>
    <property type="match status" value="2"/>
</dbReference>
<feature type="domain" description="EamA" evidence="7">
    <location>
        <begin position="156"/>
        <end position="288"/>
    </location>
</feature>
<evidence type="ECO:0000259" key="7">
    <source>
        <dbReference type="Pfam" id="PF00892"/>
    </source>
</evidence>
<comment type="subcellular location">
    <subcellularLocation>
        <location evidence="1">Cell membrane</location>
        <topology evidence="1">Multi-pass membrane protein</topology>
    </subcellularLocation>
</comment>
<sequence>MNTKALKADSLLLITAMIWGAAFVAQRMGMDHVGPFTFNGVRFALGALALWPLILKKPGRLTWGGDLPVFFQKRPVLWGGALTGAVLFFGATFQQVGLVYTTAGKAAFITGLYVILVPLVGLFWGYRLAWGGWVGAFLALLGLYFLSVTEELTLSPGDLLELLGSFFWAGHVLILGWLSPRIDVLRLAAAQYVACAILSLATALWLEPITIQGLTGAAVPILYGGIMSVGVAYTLQVVAQREAPPAHAAIILSLETVFAALTGWLILDEVLSARSLLGCVLMFAGMLFAQLKS</sequence>
<dbReference type="PATRIC" id="fig|1429043.3.peg.441"/>
<feature type="transmembrane region" description="Helical" evidence="6">
    <location>
        <begin position="185"/>
        <end position="206"/>
    </location>
</feature>
<feature type="transmembrane region" description="Helical" evidence="6">
    <location>
        <begin position="106"/>
        <end position="123"/>
    </location>
</feature>
<proteinExistence type="predicted"/>
<name>A0A0D2K1K2_9BACT</name>
<dbReference type="Gene3D" id="1.10.3730.20">
    <property type="match status" value="1"/>
</dbReference>
<dbReference type="PANTHER" id="PTHR42920">
    <property type="entry name" value="OS03G0707200 PROTEIN-RELATED"/>
    <property type="match status" value="1"/>
</dbReference>
<dbReference type="OrthoDB" id="9804865at2"/>
<keyword evidence="5 6" id="KW-0472">Membrane</keyword>
<dbReference type="InterPro" id="IPR051258">
    <property type="entry name" value="Diverse_Substrate_Transporter"/>
</dbReference>
<feature type="transmembrane region" description="Helical" evidence="6">
    <location>
        <begin position="12"/>
        <end position="30"/>
    </location>
</feature>
<organism evidence="8 9">
    <name type="scientific">Dethiosulfatarculus sandiegensis</name>
    <dbReference type="NCBI Taxonomy" id="1429043"/>
    <lineage>
        <taxon>Bacteria</taxon>
        <taxon>Pseudomonadati</taxon>
        <taxon>Thermodesulfobacteriota</taxon>
        <taxon>Desulfarculia</taxon>
        <taxon>Desulfarculales</taxon>
        <taxon>Desulfarculaceae</taxon>
        <taxon>Dethiosulfatarculus</taxon>
    </lineage>
</organism>
<feature type="domain" description="EamA" evidence="7">
    <location>
        <begin position="7"/>
        <end position="147"/>
    </location>
</feature>
<dbReference type="GO" id="GO:0005886">
    <property type="term" value="C:plasma membrane"/>
    <property type="evidence" value="ECO:0007669"/>
    <property type="project" value="UniProtKB-SubCell"/>
</dbReference>
<dbReference type="AlphaFoldDB" id="A0A0D2K1K2"/>
<keyword evidence="4 6" id="KW-1133">Transmembrane helix</keyword>
<protein>
    <submittedName>
        <fullName evidence="8">Membrane protein</fullName>
    </submittedName>
</protein>
<feature type="transmembrane region" description="Helical" evidence="6">
    <location>
        <begin position="36"/>
        <end position="55"/>
    </location>
</feature>
<keyword evidence="9" id="KW-1185">Reference proteome</keyword>
<evidence type="ECO:0000256" key="3">
    <source>
        <dbReference type="ARBA" id="ARBA00022692"/>
    </source>
</evidence>
<comment type="caution">
    <text evidence="8">The sequence shown here is derived from an EMBL/GenBank/DDBJ whole genome shotgun (WGS) entry which is preliminary data.</text>
</comment>
<feature type="transmembrane region" description="Helical" evidence="6">
    <location>
        <begin position="273"/>
        <end position="291"/>
    </location>
</feature>
<keyword evidence="2" id="KW-1003">Cell membrane</keyword>
<reference evidence="8 9" key="1">
    <citation type="submission" date="2013-11" db="EMBL/GenBank/DDBJ databases">
        <title>Metagenomic analysis of a methanogenic consortium involved in long chain n-alkane degradation.</title>
        <authorList>
            <person name="Davidova I.A."/>
            <person name="Callaghan A.V."/>
            <person name="Wawrik B."/>
            <person name="Pruitt S."/>
            <person name="Marks C."/>
            <person name="Duncan K.E."/>
            <person name="Suflita J.M."/>
        </authorList>
    </citation>
    <scope>NUCLEOTIDE SEQUENCE [LARGE SCALE GENOMIC DNA]</scope>
    <source>
        <strain evidence="8 9">SPR</strain>
    </source>
</reference>
<evidence type="ECO:0000256" key="5">
    <source>
        <dbReference type="ARBA" id="ARBA00023136"/>
    </source>
</evidence>
<gene>
    <name evidence="8" type="ORF">X474_02100</name>
</gene>